<dbReference type="InterPro" id="IPR002539">
    <property type="entry name" value="MaoC-like_dom"/>
</dbReference>
<dbReference type="RefSeq" id="WP_069311985.1">
    <property type="nucleotide sequence ID" value="NZ_MDTU01000001.1"/>
</dbReference>
<dbReference type="Gene3D" id="3.10.129.10">
    <property type="entry name" value="Hotdog Thioesterase"/>
    <property type="match status" value="1"/>
</dbReference>
<comment type="caution">
    <text evidence="2">The sequence shown here is derived from an EMBL/GenBank/DDBJ whole genome shotgun (WGS) entry which is preliminary data.</text>
</comment>
<dbReference type="EMBL" id="MDTU01000001">
    <property type="protein sequence ID" value="ODN42187.1"/>
    <property type="molecule type" value="Genomic_DNA"/>
</dbReference>
<evidence type="ECO:0000259" key="1">
    <source>
        <dbReference type="Pfam" id="PF01575"/>
    </source>
</evidence>
<evidence type="ECO:0000313" key="2">
    <source>
        <dbReference type="EMBL" id="ODN42187.1"/>
    </source>
</evidence>
<name>A0ABX3A1T3_9GAMM</name>
<accession>A0ABX3A1T3</accession>
<sequence length="151" mass="17086">MGKFKKYYNDIDIGDEFITDSRQVTREEIIKFAQEFDPQPMHLTDDSAPEYFDGIIASGYHTIALATRLVVDCDIFAGTPLLGSGIDKVRWLAPLKPDDEIWAKATIKNKYLSPTRHNLGFITIKVKTYSKPEQLILIKECKVAVPLQPPS</sequence>
<dbReference type="Pfam" id="PF01575">
    <property type="entry name" value="MaoC_dehydratas"/>
    <property type="match status" value="1"/>
</dbReference>
<keyword evidence="3" id="KW-1185">Reference proteome</keyword>
<protein>
    <recommendedName>
        <fullName evidence="1">MaoC-like domain-containing protein</fullName>
    </recommendedName>
</protein>
<gene>
    <name evidence="2" type="ORF">BGC07_03555</name>
</gene>
<reference evidence="2 3" key="1">
    <citation type="submission" date="2016-08" db="EMBL/GenBank/DDBJ databases">
        <title>Draft genome sequence of Candidatus Piscirickettsia litoralis, from seawater.</title>
        <authorList>
            <person name="Wan X."/>
            <person name="Lee A.J."/>
            <person name="Hou S."/>
            <person name="Donachie S.P."/>
        </authorList>
    </citation>
    <scope>NUCLEOTIDE SEQUENCE [LARGE SCALE GENOMIC DNA]</scope>
    <source>
        <strain evidence="2 3">Y2</strain>
    </source>
</reference>
<dbReference type="Proteomes" id="UP000094329">
    <property type="component" value="Unassembled WGS sequence"/>
</dbReference>
<proteinExistence type="predicted"/>
<dbReference type="InterPro" id="IPR029069">
    <property type="entry name" value="HotDog_dom_sf"/>
</dbReference>
<dbReference type="InterPro" id="IPR052342">
    <property type="entry name" value="MCH/BMMD"/>
</dbReference>
<dbReference type="PANTHER" id="PTHR43664">
    <property type="entry name" value="MONOAMINE OXIDASE-RELATED"/>
    <property type="match status" value="1"/>
</dbReference>
<evidence type="ECO:0000313" key="3">
    <source>
        <dbReference type="Proteomes" id="UP000094329"/>
    </source>
</evidence>
<dbReference type="SUPFAM" id="SSF54637">
    <property type="entry name" value="Thioesterase/thiol ester dehydrase-isomerase"/>
    <property type="match status" value="1"/>
</dbReference>
<feature type="domain" description="MaoC-like" evidence="1">
    <location>
        <begin position="13"/>
        <end position="110"/>
    </location>
</feature>
<dbReference type="PANTHER" id="PTHR43664:SF1">
    <property type="entry name" value="BETA-METHYLMALYL-COA DEHYDRATASE"/>
    <property type="match status" value="1"/>
</dbReference>
<organism evidence="2 3">
    <name type="scientific">Piscirickettsia litoralis</name>
    <dbReference type="NCBI Taxonomy" id="1891921"/>
    <lineage>
        <taxon>Bacteria</taxon>
        <taxon>Pseudomonadati</taxon>
        <taxon>Pseudomonadota</taxon>
        <taxon>Gammaproteobacteria</taxon>
        <taxon>Thiotrichales</taxon>
        <taxon>Piscirickettsiaceae</taxon>
        <taxon>Piscirickettsia</taxon>
    </lineage>
</organism>